<evidence type="ECO:0000313" key="6">
    <source>
        <dbReference type="RefSeq" id="XP_053744704.1"/>
    </source>
</evidence>
<dbReference type="RefSeq" id="XP_053744704.1">
    <property type="nucleotide sequence ID" value="XM_053888729.1"/>
</dbReference>
<evidence type="ECO:0000256" key="3">
    <source>
        <dbReference type="SAM" id="MobiDB-lite"/>
    </source>
</evidence>
<dbReference type="InterPro" id="IPR038187">
    <property type="entry name" value="NAC_A/B_dom_sf"/>
</dbReference>
<dbReference type="PANTHER" id="PTHR10351">
    <property type="entry name" value="TRANSCRIPTION FACTOR BTF3 FAMILY MEMBER"/>
    <property type="match status" value="1"/>
</dbReference>
<dbReference type="Pfam" id="PF01849">
    <property type="entry name" value="NAC"/>
    <property type="match status" value="1"/>
</dbReference>
<reference evidence="6" key="1">
    <citation type="submission" date="2025-08" db="UniProtKB">
        <authorList>
            <consortium name="RefSeq"/>
        </authorList>
    </citation>
    <scope>IDENTIFICATION</scope>
    <source>
        <tissue evidence="6">Whole blood</tissue>
    </source>
</reference>
<evidence type="ECO:0000313" key="5">
    <source>
        <dbReference type="Proteomes" id="UP001165780"/>
    </source>
</evidence>
<evidence type="ECO:0000256" key="1">
    <source>
        <dbReference type="ARBA" id="ARBA00005296"/>
    </source>
</evidence>
<dbReference type="CDD" id="cd22055">
    <property type="entry name" value="NAC_BTF3"/>
    <property type="match status" value="1"/>
</dbReference>
<dbReference type="GeneID" id="109253275"/>
<dbReference type="AlphaFoldDB" id="A0A9W2UEF8"/>
<dbReference type="InterPro" id="IPR002715">
    <property type="entry name" value="Nas_poly-pep-assoc_cplx_dom"/>
</dbReference>
<evidence type="ECO:0000259" key="4">
    <source>
        <dbReference type="PROSITE" id="PS51151"/>
    </source>
</evidence>
<keyword evidence="5" id="KW-1185">Reference proteome</keyword>
<sequence length="212" mass="23643">MFNQKSGHSWPSQLPAQPHFHPDKKKGTIVSQEKLATLQAQVHTGGKGTACRKKVVHRIATAEEKKSLVLLKELGVNNISHTDEVTIFTNQGTVRHYHNSKVQVSLAASTFTITGHAEAKLLTESLPSILTQLGTDSGTSVRRLAEVLSKLSGDGKASLATEETDNEVPDLVDNFHAFPRMQQCDWKLASEEDRTQRSYWEMLLYHSICYYL</sequence>
<dbReference type="SMART" id="SM01407">
    <property type="entry name" value="NAC"/>
    <property type="match status" value="1"/>
</dbReference>
<dbReference type="Proteomes" id="UP001165780">
    <property type="component" value="Unplaced"/>
</dbReference>
<comment type="similarity">
    <text evidence="1 2">Belongs to the NAC-beta family.</text>
</comment>
<feature type="compositionally biased region" description="Polar residues" evidence="3">
    <location>
        <begin position="1"/>
        <end position="15"/>
    </location>
</feature>
<feature type="region of interest" description="Disordered" evidence="3">
    <location>
        <begin position="1"/>
        <end position="27"/>
    </location>
</feature>
<protein>
    <recommendedName>
        <fullName evidence="2">Transcription factor BTF3</fullName>
    </recommendedName>
</protein>
<evidence type="ECO:0000256" key="2">
    <source>
        <dbReference type="RuleBase" id="RU361272"/>
    </source>
</evidence>
<gene>
    <name evidence="6" type="primary">LOC109253275</name>
</gene>
<proteinExistence type="inferred from homology"/>
<name>A0A9W2UEF8_PANPR</name>
<dbReference type="Gene3D" id="2.20.70.30">
    <property type="entry name" value="Nascent polypeptide-associated complex domain"/>
    <property type="match status" value="1"/>
</dbReference>
<accession>A0A9W2UEF8</accession>
<dbReference type="InterPro" id="IPR039370">
    <property type="entry name" value="BTF3"/>
</dbReference>
<dbReference type="PROSITE" id="PS51151">
    <property type="entry name" value="NAC_AB"/>
    <property type="match status" value="1"/>
</dbReference>
<organism evidence="5 6">
    <name type="scientific">Panthera pardus</name>
    <name type="common">Leopard</name>
    <name type="synonym">Felis pardus</name>
    <dbReference type="NCBI Taxonomy" id="9691"/>
    <lineage>
        <taxon>Eukaryota</taxon>
        <taxon>Metazoa</taxon>
        <taxon>Chordata</taxon>
        <taxon>Craniata</taxon>
        <taxon>Vertebrata</taxon>
        <taxon>Euteleostomi</taxon>
        <taxon>Mammalia</taxon>
        <taxon>Eutheria</taxon>
        <taxon>Laurasiatheria</taxon>
        <taxon>Carnivora</taxon>
        <taxon>Feliformia</taxon>
        <taxon>Felidae</taxon>
        <taxon>Pantherinae</taxon>
        <taxon>Panthera</taxon>
    </lineage>
</organism>
<feature type="domain" description="NAC-A/B" evidence="4">
    <location>
        <begin position="61"/>
        <end position="126"/>
    </location>
</feature>
<dbReference type="FunFam" id="2.20.70.30:FF:000001">
    <property type="entry name" value="Transcription factor BTF3 homolog"/>
    <property type="match status" value="1"/>
</dbReference>